<dbReference type="PANTHER" id="PTHR44520">
    <property type="entry name" value="RESPONSE REGULATOR RCP1-RELATED"/>
    <property type="match status" value="1"/>
</dbReference>
<name>A0A2W7S5J7_9BACT</name>
<protein>
    <submittedName>
        <fullName evidence="3 4">Response regulator</fullName>
    </submittedName>
</protein>
<dbReference type="EMBL" id="VORV01000006">
    <property type="protein sequence ID" value="TXD77893.1"/>
    <property type="molecule type" value="Genomic_DNA"/>
</dbReference>
<dbReference type="GO" id="GO:0000160">
    <property type="term" value="P:phosphorelay signal transduction system"/>
    <property type="evidence" value="ECO:0007669"/>
    <property type="project" value="InterPro"/>
</dbReference>
<evidence type="ECO:0000256" key="1">
    <source>
        <dbReference type="PROSITE-ProRule" id="PRU00169"/>
    </source>
</evidence>
<gene>
    <name evidence="4" type="ORF">ESW18_11050</name>
    <name evidence="3" type="ORF">LV84_01429</name>
</gene>
<feature type="domain" description="Response regulatory" evidence="2">
    <location>
        <begin position="3"/>
        <end position="123"/>
    </location>
</feature>
<reference evidence="3 5" key="1">
    <citation type="submission" date="2018-06" db="EMBL/GenBank/DDBJ databases">
        <title>Genomic Encyclopedia of Archaeal and Bacterial Type Strains, Phase II (KMG-II): from individual species to whole genera.</title>
        <authorList>
            <person name="Goeker M."/>
        </authorList>
    </citation>
    <scope>NUCLEOTIDE SEQUENCE [LARGE SCALE GENOMIC DNA]</scope>
    <source>
        <strain evidence="3 5">DSM 22686</strain>
    </source>
</reference>
<organism evidence="3 5">
    <name type="scientific">Algoriphagus ratkowskyi</name>
    <dbReference type="NCBI Taxonomy" id="57028"/>
    <lineage>
        <taxon>Bacteria</taxon>
        <taxon>Pseudomonadati</taxon>
        <taxon>Bacteroidota</taxon>
        <taxon>Cytophagia</taxon>
        <taxon>Cytophagales</taxon>
        <taxon>Cyclobacteriaceae</taxon>
        <taxon>Algoriphagus</taxon>
    </lineage>
</organism>
<dbReference type="Pfam" id="PF00072">
    <property type="entry name" value="Response_reg"/>
    <property type="match status" value="1"/>
</dbReference>
<evidence type="ECO:0000313" key="6">
    <source>
        <dbReference type="Proteomes" id="UP000321927"/>
    </source>
</evidence>
<keyword evidence="1" id="KW-0597">Phosphoprotein</keyword>
<dbReference type="SMART" id="SM00448">
    <property type="entry name" value="REC"/>
    <property type="match status" value="1"/>
</dbReference>
<dbReference type="Gene3D" id="3.40.50.2300">
    <property type="match status" value="1"/>
</dbReference>
<dbReference type="InterPro" id="IPR011006">
    <property type="entry name" value="CheY-like_superfamily"/>
</dbReference>
<evidence type="ECO:0000259" key="2">
    <source>
        <dbReference type="PROSITE" id="PS50110"/>
    </source>
</evidence>
<dbReference type="OrthoDB" id="7631574at2"/>
<reference evidence="4 6" key="2">
    <citation type="submission" date="2019-08" db="EMBL/GenBank/DDBJ databases">
        <title>Genome of Algoriphagus ratkowskyi IC026.</title>
        <authorList>
            <person name="Bowman J.P."/>
        </authorList>
    </citation>
    <scope>NUCLEOTIDE SEQUENCE [LARGE SCALE GENOMIC DNA]</scope>
    <source>
        <strain evidence="4 6">IC026</strain>
    </source>
</reference>
<dbReference type="EMBL" id="QKZU01000005">
    <property type="protein sequence ID" value="PZX58225.1"/>
    <property type="molecule type" value="Genomic_DNA"/>
</dbReference>
<dbReference type="Proteomes" id="UP000249115">
    <property type="component" value="Unassembled WGS sequence"/>
</dbReference>
<dbReference type="AlphaFoldDB" id="A0A2W7S5J7"/>
<evidence type="ECO:0000313" key="4">
    <source>
        <dbReference type="EMBL" id="TXD77893.1"/>
    </source>
</evidence>
<comment type="caution">
    <text evidence="3">The sequence shown here is derived from an EMBL/GenBank/DDBJ whole genome shotgun (WGS) entry which is preliminary data.</text>
</comment>
<dbReference type="InterPro" id="IPR001789">
    <property type="entry name" value="Sig_transdc_resp-reg_receiver"/>
</dbReference>
<evidence type="ECO:0000313" key="3">
    <source>
        <dbReference type="EMBL" id="PZX58225.1"/>
    </source>
</evidence>
<dbReference type="PROSITE" id="PS50110">
    <property type="entry name" value="RESPONSE_REGULATORY"/>
    <property type="match status" value="1"/>
</dbReference>
<proteinExistence type="predicted"/>
<feature type="modified residue" description="4-aspartylphosphate" evidence="1">
    <location>
        <position position="56"/>
    </location>
</feature>
<dbReference type="Proteomes" id="UP000321927">
    <property type="component" value="Unassembled WGS sequence"/>
</dbReference>
<dbReference type="SUPFAM" id="SSF52172">
    <property type="entry name" value="CheY-like"/>
    <property type="match status" value="1"/>
</dbReference>
<dbReference type="RefSeq" id="WP_086500709.1">
    <property type="nucleotide sequence ID" value="NZ_MSSV01000005.1"/>
</dbReference>
<accession>A0A2W7S5J7</accession>
<keyword evidence="6" id="KW-1185">Reference proteome</keyword>
<evidence type="ECO:0000313" key="5">
    <source>
        <dbReference type="Proteomes" id="UP000249115"/>
    </source>
</evidence>
<sequence length="136" mass="15707">MNKIFLIDDDEDDQLFFKDALELINPLLQCDTAGNGKIALEKLKNNDSLPDLIFLDLNMPVMNGFEFLTEIKNKNHFNKIPIGIFTTSNIIDDIERTKNLGAKFFFTKPSDFKVLCIKLRNLLKEDFTNEDFISIK</sequence>
<dbReference type="PANTHER" id="PTHR44520:SF2">
    <property type="entry name" value="RESPONSE REGULATOR RCP1"/>
    <property type="match status" value="1"/>
</dbReference>
<dbReference type="InterPro" id="IPR052893">
    <property type="entry name" value="TCS_response_regulator"/>
</dbReference>